<protein>
    <submittedName>
        <fullName evidence="1">Uncharacterized protein</fullName>
    </submittedName>
</protein>
<dbReference type="AlphaFoldDB" id="A0A3M7R182"/>
<reference evidence="1 2" key="1">
    <citation type="journal article" date="2018" name="Sci. Rep.">
        <title>Genomic signatures of local adaptation to the degree of environmental predictability in rotifers.</title>
        <authorList>
            <person name="Franch-Gras L."/>
            <person name="Hahn C."/>
            <person name="Garcia-Roger E.M."/>
            <person name="Carmona M.J."/>
            <person name="Serra M."/>
            <person name="Gomez A."/>
        </authorList>
    </citation>
    <scope>NUCLEOTIDE SEQUENCE [LARGE SCALE GENOMIC DNA]</scope>
    <source>
        <strain evidence="1">HYR1</strain>
    </source>
</reference>
<keyword evidence="2" id="KW-1185">Reference proteome</keyword>
<dbReference type="EMBL" id="REGN01004553">
    <property type="protein sequence ID" value="RNA17028.1"/>
    <property type="molecule type" value="Genomic_DNA"/>
</dbReference>
<proteinExistence type="predicted"/>
<comment type="caution">
    <text evidence="1">The sequence shown here is derived from an EMBL/GenBank/DDBJ whole genome shotgun (WGS) entry which is preliminary data.</text>
</comment>
<dbReference type="Proteomes" id="UP000276133">
    <property type="component" value="Unassembled WGS sequence"/>
</dbReference>
<evidence type="ECO:0000313" key="1">
    <source>
        <dbReference type="EMBL" id="RNA17028.1"/>
    </source>
</evidence>
<evidence type="ECO:0000313" key="2">
    <source>
        <dbReference type="Proteomes" id="UP000276133"/>
    </source>
</evidence>
<name>A0A3M7R182_BRAPC</name>
<organism evidence="1 2">
    <name type="scientific">Brachionus plicatilis</name>
    <name type="common">Marine rotifer</name>
    <name type="synonym">Brachionus muelleri</name>
    <dbReference type="NCBI Taxonomy" id="10195"/>
    <lineage>
        <taxon>Eukaryota</taxon>
        <taxon>Metazoa</taxon>
        <taxon>Spiralia</taxon>
        <taxon>Gnathifera</taxon>
        <taxon>Rotifera</taxon>
        <taxon>Eurotatoria</taxon>
        <taxon>Monogononta</taxon>
        <taxon>Pseudotrocha</taxon>
        <taxon>Ploima</taxon>
        <taxon>Brachionidae</taxon>
        <taxon>Brachionus</taxon>
    </lineage>
</organism>
<accession>A0A3M7R182</accession>
<gene>
    <name evidence="1" type="ORF">BpHYR1_005394</name>
</gene>
<sequence length="128" mass="15427">MLILNQIKTYKKKIFKFESKNFNDVNNFLEKYGLNAFQHRFIRKNTLFYHNSPENLKNRFLKNDSRNLSYNLRNSANLIELMAKTNSGEKTFGFFYSRLINSFVIRRSKLKFATFKFKLISTLKIIKY</sequence>